<evidence type="ECO:0000313" key="3">
    <source>
        <dbReference type="Proteomes" id="UP000808337"/>
    </source>
</evidence>
<name>A0A9D7XUX3_9BACT</name>
<dbReference type="InterPro" id="IPR016181">
    <property type="entry name" value="Acyl_CoA_acyltransferase"/>
</dbReference>
<protein>
    <submittedName>
        <fullName evidence="2">GNAT family N-acetyltransferase</fullName>
    </submittedName>
</protein>
<comment type="caution">
    <text evidence="2">The sequence shown here is derived from an EMBL/GenBank/DDBJ whole genome shotgun (WGS) entry which is preliminary data.</text>
</comment>
<dbReference type="EMBL" id="JADKGY010000029">
    <property type="protein sequence ID" value="MBK9984132.1"/>
    <property type="molecule type" value="Genomic_DNA"/>
</dbReference>
<reference evidence="2 3" key="1">
    <citation type="submission" date="2020-10" db="EMBL/GenBank/DDBJ databases">
        <title>Connecting structure to function with the recovery of over 1000 high-quality activated sludge metagenome-assembled genomes encoding full-length rRNA genes using long-read sequencing.</title>
        <authorList>
            <person name="Singleton C.M."/>
            <person name="Petriglieri F."/>
            <person name="Kristensen J.M."/>
            <person name="Kirkegaard R.H."/>
            <person name="Michaelsen T.Y."/>
            <person name="Andersen M.H."/>
            <person name="Karst S.M."/>
            <person name="Dueholm M.S."/>
            <person name="Nielsen P.H."/>
            <person name="Albertsen M."/>
        </authorList>
    </citation>
    <scope>NUCLEOTIDE SEQUENCE [LARGE SCALE GENOMIC DNA]</scope>
    <source>
        <strain evidence="2">Ribe_18-Q3-R11-54_MAXAC.273</strain>
    </source>
</reference>
<gene>
    <name evidence="2" type="ORF">IPP15_17475</name>
</gene>
<dbReference type="SUPFAM" id="SSF55729">
    <property type="entry name" value="Acyl-CoA N-acyltransferases (Nat)"/>
    <property type="match status" value="1"/>
</dbReference>
<organism evidence="2 3">
    <name type="scientific">Candidatus Opimibacter skivensis</name>
    <dbReference type="NCBI Taxonomy" id="2982028"/>
    <lineage>
        <taxon>Bacteria</taxon>
        <taxon>Pseudomonadati</taxon>
        <taxon>Bacteroidota</taxon>
        <taxon>Saprospiria</taxon>
        <taxon>Saprospirales</taxon>
        <taxon>Saprospiraceae</taxon>
        <taxon>Candidatus Opimibacter</taxon>
    </lineage>
</organism>
<dbReference type="Gene3D" id="3.40.630.30">
    <property type="match status" value="1"/>
</dbReference>
<evidence type="ECO:0000313" key="2">
    <source>
        <dbReference type="EMBL" id="MBK9984132.1"/>
    </source>
</evidence>
<dbReference type="InterPro" id="IPR038740">
    <property type="entry name" value="BioF2-like_GNAT_dom"/>
</dbReference>
<proteinExistence type="predicted"/>
<dbReference type="AlphaFoldDB" id="A0A9D7XUX3"/>
<dbReference type="Proteomes" id="UP000808337">
    <property type="component" value="Unassembled WGS sequence"/>
</dbReference>
<accession>A0A9D7XUX3</accession>
<evidence type="ECO:0000259" key="1">
    <source>
        <dbReference type="Pfam" id="PF13480"/>
    </source>
</evidence>
<feature type="domain" description="BioF2-like acetyltransferase" evidence="1">
    <location>
        <begin position="217"/>
        <end position="353"/>
    </location>
</feature>
<dbReference type="Pfam" id="PF13480">
    <property type="entry name" value="Acetyltransf_6"/>
    <property type="match status" value="1"/>
</dbReference>
<sequence length="403" mass="46350">MHTSVLAPSTPTKTTFNIDGLEYSAILFESWADPLFPEVVGTSIFLSKAYQSALATAPPEGMKFYYVRLEGKDGLIGMLCFQIEDFNPGDSLKNQVNGKWISHVKYKLASMINLKVLCLGNTLVTGDYGFCFKEEVPKKLRTVLMMETIDWMLSLKQFRHIGLVFVKDFYEDIFKEIPDSPHCKKYHFIDTQPSMILDVDKDWKNLDGYLDSLKSKYRVRAKKAISSALGIERVELQADDIEAMEDQLHDLYLKVVDDVGFNLFILPVGYFTALKRKLGDKFHLWIYKDQGELISFFTVFEDGDILDAHFLGYDPEVNHKHKLYLNMLLAMIDFASAHGFTQLQLSRTATEIKSSVGAEGVPMWAYMRAPKRRYNWLIPKVYSFFKPDLDWVPRSPFPEGKDR</sequence>